<name>A0ABW9RIQ3_9BACT</name>
<dbReference type="Proteomes" id="UP000798808">
    <property type="component" value="Unassembled WGS sequence"/>
</dbReference>
<organism evidence="1 2">
    <name type="scientific">Fulvivirga kasyanovii</name>
    <dbReference type="NCBI Taxonomy" id="396812"/>
    <lineage>
        <taxon>Bacteria</taxon>
        <taxon>Pseudomonadati</taxon>
        <taxon>Bacteroidota</taxon>
        <taxon>Cytophagia</taxon>
        <taxon>Cytophagales</taxon>
        <taxon>Fulvivirgaceae</taxon>
        <taxon>Fulvivirga</taxon>
    </lineage>
</organism>
<accession>A0ABW9RIQ3</accession>
<reference evidence="1 2" key="1">
    <citation type="submission" date="2019-02" db="EMBL/GenBank/DDBJ databases">
        <authorList>
            <person name="Goldberg S.R."/>
            <person name="Haltli B.A."/>
            <person name="Correa H."/>
            <person name="Russell K.G."/>
        </authorList>
    </citation>
    <scope>NUCLEOTIDE SEQUENCE [LARGE SCALE GENOMIC DNA]</scope>
    <source>
        <strain evidence="1 2">JCM 16186</strain>
    </source>
</reference>
<dbReference type="RefSeq" id="WP_155169385.1">
    <property type="nucleotide sequence ID" value="NZ_BAAAFL010000005.1"/>
</dbReference>
<gene>
    <name evidence="1" type="ORF">E1163_03180</name>
</gene>
<protein>
    <recommendedName>
        <fullName evidence="3">DUF4835 family protein</fullName>
    </recommendedName>
</protein>
<evidence type="ECO:0008006" key="3">
    <source>
        <dbReference type="Google" id="ProtNLM"/>
    </source>
</evidence>
<keyword evidence="2" id="KW-1185">Reference proteome</keyword>
<dbReference type="EMBL" id="SMLW01000335">
    <property type="protein sequence ID" value="MTI23942.1"/>
    <property type="molecule type" value="Genomic_DNA"/>
</dbReference>
<comment type="caution">
    <text evidence="1">The sequence shown here is derived from an EMBL/GenBank/DDBJ whole genome shotgun (WGS) entry which is preliminary data.</text>
</comment>
<proteinExistence type="predicted"/>
<evidence type="ECO:0000313" key="2">
    <source>
        <dbReference type="Proteomes" id="UP000798808"/>
    </source>
</evidence>
<sequence>MKQLLFLMTLIAIAFQSCNVGGSGTWKDENIDLELKTEIAALDKQVLNAVFNNSPESLKKVMSDELRKKTDDNIRQMIEKVSGAVQGANYEILNQYYVENSTTGVGNTVMSGISGTDDYIISYKAVNKEMFVSLILLKNELDELLITNVYGKYPEGWKLNILQFGQYRLNGNNAPQFYEMAKADYEKGYLIDAANHMFLSSQLANPANKFWKYQKEGEMRHFYETLMSEVKGKYTFPLAMDNIESQPQILSVYLQRTQEGYFPMVEYLTQIDIQDTVKTKEENDKIHQSIGQVFNGLDKDKAYLFYKAFSEIPNGQTPVSTYGFVKELK</sequence>
<dbReference type="PROSITE" id="PS51257">
    <property type="entry name" value="PROKAR_LIPOPROTEIN"/>
    <property type="match status" value="1"/>
</dbReference>
<evidence type="ECO:0000313" key="1">
    <source>
        <dbReference type="EMBL" id="MTI23942.1"/>
    </source>
</evidence>